<comment type="caution">
    <text evidence="7">Lacks conserved residue(s) required for the propagation of feature annotation.</text>
</comment>
<dbReference type="InterPro" id="IPR036565">
    <property type="entry name" value="Mur-like_cat_sf"/>
</dbReference>
<accession>A0A8J7TLI9</accession>
<protein>
    <recommendedName>
        <fullName evidence="7">UDP-N-acetylmuramoyl-L-alanyl-D-glutamate--2,6-diaminopimelate ligase</fullName>
        <ecNumber evidence="7">6.3.2.13</ecNumber>
    </recommendedName>
    <alternativeName>
        <fullName evidence="7">Meso-A2pm-adding enzyme</fullName>
    </alternativeName>
    <alternativeName>
        <fullName evidence="7">Meso-diaminopimelate-adding enzyme</fullName>
    </alternativeName>
    <alternativeName>
        <fullName evidence="7">UDP-MurNAc-L-Ala-D-Glu:meso-diaminopimelate ligase</fullName>
    </alternativeName>
    <alternativeName>
        <fullName evidence="7">UDP-MurNAc-tripeptide synthetase</fullName>
    </alternativeName>
    <alternativeName>
        <fullName evidence="7">UDP-N-acetylmuramyl-tripeptide synthetase</fullName>
    </alternativeName>
</protein>
<evidence type="ECO:0000256" key="3">
    <source>
        <dbReference type="ARBA" id="ARBA00022960"/>
    </source>
</evidence>
<evidence type="ECO:0000259" key="11">
    <source>
        <dbReference type="Pfam" id="PF08245"/>
    </source>
</evidence>
<comment type="catalytic activity">
    <reaction evidence="7">
        <text>UDP-N-acetyl-alpha-D-muramoyl-L-alanyl-D-glutamate + meso-2,6-diaminopimelate + ATP = UDP-N-acetyl-alpha-D-muramoyl-L-alanyl-gamma-D-glutamyl-meso-2,6-diaminopimelate + ADP + phosphate + H(+)</text>
        <dbReference type="Rhea" id="RHEA:23676"/>
        <dbReference type="ChEBI" id="CHEBI:15378"/>
        <dbReference type="ChEBI" id="CHEBI:30616"/>
        <dbReference type="ChEBI" id="CHEBI:43474"/>
        <dbReference type="ChEBI" id="CHEBI:57791"/>
        <dbReference type="ChEBI" id="CHEBI:83900"/>
        <dbReference type="ChEBI" id="CHEBI:83905"/>
        <dbReference type="ChEBI" id="CHEBI:456216"/>
        <dbReference type="EC" id="6.3.2.13"/>
    </reaction>
</comment>
<comment type="pathway">
    <text evidence="7 8">Cell wall biogenesis; peptidoglycan biosynthesis.</text>
</comment>
<evidence type="ECO:0000256" key="4">
    <source>
        <dbReference type="ARBA" id="ARBA00022984"/>
    </source>
</evidence>
<dbReference type="GO" id="GO:0000287">
    <property type="term" value="F:magnesium ion binding"/>
    <property type="evidence" value="ECO:0007669"/>
    <property type="project" value="UniProtKB-UniRule"/>
</dbReference>
<dbReference type="GO" id="GO:0005737">
    <property type="term" value="C:cytoplasm"/>
    <property type="evidence" value="ECO:0007669"/>
    <property type="project" value="UniProtKB-SubCell"/>
</dbReference>
<dbReference type="InterPro" id="IPR013221">
    <property type="entry name" value="Mur_ligase_cen"/>
</dbReference>
<keyword evidence="7" id="KW-0963">Cytoplasm</keyword>
<dbReference type="GO" id="GO:0051301">
    <property type="term" value="P:cell division"/>
    <property type="evidence" value="ECO:0007669"/>
    <property type="project" value="UniProtKB-KW"/>
</dbReference>
<dbReference type="Pfam" id="PF02875">
    <property type="entry name" value="Mur_ligase_C"/>
    <property type="match status" value="1"/>
</dbReference>
<dbReference type="EC" id="6.3.2.13" evidence="7"/>
<comment type="caution">
    <text evidence="12">The sequence shown here is derived from an EMBL/GenBank/DDBJ whole genome shotgun (WGS) entry which is preliminary data.</text>
</comment>
<dbReference type="AlphaFoldDB" id="A0A8J7TLI9"/>
<evidence type="ECO:0000259" key="10">
    <source>
        <dbReference type="Pfam" id="PF02875"/>
    </source>
</evidence>
<feature type="domain" description="Mur ligase N-terminal catalytic" evidence="9">
    <location>
        <begin position="51"/>
        <end position="120"/>
    </location>
</feature>
<evidence type="ECO:0000256" key="2">
    <source>
        <dbReference type="ARBA" id="ARBA00022618"/>
    </source>
</evidence>
<dbReference type="SUPFAM" id="SSF63418">
    <property type="entry name" value="MurE/MurF N-terminal domain"/>
    <property type="match status" value="1"/>
</dbReference>
<dbReference type="GO" id="GO:0005524">
    <property type="term" value="F:ATP binding"/>
    <property type="evidence" value="ECO:0007669"/>
    <property type="project" value="UniProtKB-UniRule"/>
</dbReference>
<keyword evidence="6 7" id="KW-0961">Cell wall biogenesis/degradation</keyword>
<comment type="function">
    <text evidence="7">Catalyzes the addition of meso-diaminopimelic acid to the nucleotide precursor UDP-N-acetylmuramoyl-L-alanyl-D-glutamate (UMAG) in the biosynthesis of bacterial cell-wall peptidoglycan.</text>
</comment>
<dbReference type="InterPro" id="IPR004101">
    <property type="entry name" value="Mur_ligase_C"/>
</dbReference>
<dbReference type="GO" id="GO:0008765">
    <property type="term" value="F:UDP-N-acetylmuramoylalanyl-D-glutamate-2,6-diaminopimelate ligase activity"/>
    <property type="evidence" value="ECO:0007669"/>
    <property type="project" value="UniProtKB-UniRule"/>
</dbReference>
<reference evidence="12" key="1">
    <citation type="submission" date="2021-02" db="EMBL/GenBank/DDBJ databases">
        <title>Genome-Resolved Metagenomics of a Microbial Community Performing Photosynthetic Biological Nutrient Removal.</title>
        <authorList>
            <person name="Mcdaniel E.A."/>
        </authorList>
    </citation>
    <scope>NUCLEOTIDE SEQUENCE</scope>
    <source>
        <strain evidence="12">UWPOB_OBS1</strain>
    </source>
</reference>
<keyword evidence="5 7" id="KW-0131">Cell cycle</keyword>
<keyword evidence="2 7" id="KW-0132">Cell division</keyword>
<keyword evidence="7" id="KW-0460">Magnesium</keyword>
<feature type="binding site" evidence="7">
    <location>
        <begin position="449"/>
        <end position="452"/>
    </location>
    <ligand>
        <name>meso-2,6-diaminopimelate</name>
        <dbReference type="ChEBI" id="CHEBI:57791"/>
    </ligand>
</feature>
<keyword evidence="7 12" id="KW-0436">Ligase</keyword>
<keyword evidence="3 7" id="KW-0133">Cell shape</keyword>
<comment type="similarity">
    <text evidence="1 7">Belongs to the MurCDEF family. MurE subfamily.</text>
</comment>
<dbReference type="InterPro" id="IPR035911">
    <property type="entry name" value="MurE/MurF_N"/>
</dbReference>
<dbReference type="Pfam" id="PF08245">
    <property type="entry name" value="Mur_ligase_M"/>
    <property type="match status" value="1"/>
</dbReference>
<feature type="modified residue" description="N6-carboxylysine" evidence="7">
    <location>
        <position position="251"/>
    </location>
</feature>
<feature type="binding site" evidence="7">
    <location>
        <begin position="138"/>
        <end position="144"/>
    </location>
    <ligand>
        <name>ATP</name>
        <dbReference type="ChEBI" id="CHEBI:30616"/>
    </ligand>
</feature>
<dbReference type="Gene3D" id="3.90.190.20">
    <property type="entry name" value="Mur ligase, C-terminal domain"/>
    <property type="match status" value="1"/>
</dbReference>
<dbReference type="Proteomes" id="UP000664277">
    <property type="component" value="Unassembled WGS sequence"/>
</dbReference>
<evidence type="ECO:0000256" key="5">
    <source>
        <dbReference type="ARBA" id="ARBA00023306"/>
    </source>
</evidence>
<dbReference type="Pfam" id="PF01225">
    <property type="entry name" value="Mur_ligase"/>
    <property type="match status" value="1"/>
</dbReference>
<dbReference type="SUPFAM" id="SSF53244">
    <property type="entry name" value="MurD-like peptide ligases, peptide-binding domain"/>
    <property type="match status" value="1"/>
</dbReference>
<name>A0A8J7TLI9_9BACT</name>
<dbReference type="InterPro" id="IPR005761">
    <property type="entry name" value="UDP-N-AcMur-Glu-dNH2Pim_ligase"/>
</dbReference>
<feature type="binding site" evidence="7">
    <location>
        <position position="504"/>
    </location>
    <ligand>
        <name>meso-2,6-diaminopimelate</name>
        <dbReference type="ChEBI" id="CHEBI:57791"/>
    </ligand>
</feature>
<evidence type="ECO:0000313" key="12">
    <source>
        <dbReference type="EMBL" id="MBN8659991.1"/>
    </source>
</evidence>
<feature type="domain" description="Mur ligase central" evidence="11">
    <location>
        <begin position="136"/>
        <end position="344"/>
    </location>
</feature>
<evidence type="ECO:0000256" key="7">
    <source>
        <dbReference type="HAMAP-Rule" id="MF_00208"/>
    </source>
</evidence>
<evidence type="ECO:0000256" key="1">
    <source>
        <dbReference type="ARBA" id="ARBA00005898"/>
    </source>
</evidence>
<dbReference type="UniPathway" id="UPA00219"/>
<dbReference type="HAMAP" id="MF_00208">
    <property type="entry name" value="MurE"/>
    <property type="match status" value="1"/>
</dbReference>
<dbReference type="GO" id="GO:0008360">
    <property type="term" value="P:regulation of cell shape"/>
    <property type="evidence" value="ECO:0007669"/>
    <property type="project" value="UniProtKB-KW"/>
</dbReference>
<organism evidence="12 13">
    <name type="scientific">Candidatus Obscuribacter phosphatis</name>
    <dbReference type="NCBI Taxonomy" id="1906157"/>
    <lineage>
        <taxon>Bacteria</taxon>
        <taxon>Bacillati</taxon>
        <taxon>Candidatus Melainabacteria</taxon>
        <taxon>Candidatus Obscuribacterales</taxon>
        <taxon>Candidatus Obscuribacteraceae</taxon>
        <taxon>Candidatus Obscuribacter</taxon>
    </lineage>
</organism>
<keyword evidence="4 7" id="KW-0573">Peptidoglycan synthesis</keyword>
<dbReference type="PANTHER" id="PTHR23135">
    <property type="entry name" value="MUR LIGASE FAMILY MEMBER"/>
    <property type="match status" value="1"/>
</dbReference>
<comment type="cofactor">
    <cofactor evidence="7">
        <name>Mg(2+)</name>
        <dbReference type="ChEBI" id="CHEBI:18420"/>
    </cofactor>
</comment>
<comment type="PTM">
    <text evidence="7">Carboxylation is probably crucial for Mg(2+) binding and, consequently, for the gamma-phosphate positioning of ATP.</text>
</comment>
<dbReference type="GO" id="GO:0071555">
    <property type="term" value="P:cell wall organization"/>
    <property type="evidence" value="ECO:0007669"/>
    <property type="project" value="UniProtKB-KW"/>
</dbReference>
<feature type="binding site" evidence="7">
    <location>
        <position position="219"/>
    </location>
    <ligand>
        <name>UDP-N-acetyl-alpha-D-muramoyl-L-alanyl-D-glutamate</name>
        <dbReference type="ChEBI" id="CHEBI:83900"/>
    </ligand>
</feature>
<keyword evidence="7" id="KW-0547">Nucleotide-binding</keyword>
<dbReference type="Gene3D" id="3.40.1390.10">
    <property type="entry name" value="MurE/MurF, N-terminal domain"/>
    <property type="match status" value="1"/>
</dbReference>
<feature type="binding site" evidence="7">
    <location>
        <position position="211"/>
    </location>
    <ligand>
        <name>UDP-N-acetyl-alpha-D-muramoyl-L-alanyl-D-glutamate</name>
        <dbReference type="ChEBI" id="CHEBI:83900"/>
    </ligand>
</feature>
<keyword evidence="7" id="KW-0067">ATP-binding</keyword>
<feature type="binding site" evidence="7">
    <location>
        <position position="500"/>
    </location>
    <ligand>
        <name>meso-2,6-diaminopimelate</name>
        <dbReference type="ChEBI" id="CHEBI:57791"/>
    </ligand>
</feature>
<dbReference type="NCBIfam" id="NF001126">
    <property type="entry name" value="PRK00139.1-4"/>
    <property type="match status" value="1"/>
</dbReference>
<proteinExistence type="inferred from homology"/>
<sequence length="537" mass="58807">MSTQFKLGQPSEKTLKEIIAELLCENEAALPSAFTLYDRHSEGESLAEKIKIAGLAYDSRHVEKDFAFFSIEGQKQDGNAFINQAIEKGASLIVSQKKSGPYAVPLLVVPDVRVFMGQMANIFFEKPSEKLSLLGVTGTNGKTTTTHLIEHIFNFNGRQCGLIGTLGARMPLAGKTEYLDVHHTTPQAADLQALLYTMAKEGVQYVAMEVSSHALFLKRVEGTEFSVGCLTNITQDHLDFHKTMEHYYRSKAILFEMLAGKDQACAVINLDDKYAEPFLNICQENKTKILSYGKDTKASIHPISFQFDARGTQIELATPDGVISFSTKLTGEFNLYNVMAAMAISLSQGISKEAVAEALKDFAGVAGRFEVVQPPFKIGEGRAVPLCIVDYAHTPDGLDNVLKAARALVKEPGKLIAVFGCGGDRDSSKRPQMGAIAEELADKLVVTSDNPRSEDPQQIIADILAGIKRLKDVTVEVDRQRAILEAVKSAGSSDVVVVAGKGHETYQILKDRTIDFDDRIEVANALKEREDIISIER</sequence>
<dbReference type="EMBL" id="JAFLCK010000007">
    <property type="protein sequence ID" value="MBN8659991.1"/>
    <property type="molecule type" value="Genomic_DNA"/>
</dbReference>
<feature type="binding site" evidence="7">
    <location>
        <begin position="184"/>
        <end position="185"/>
    </location>
    <ligand>
        <name>UDP-N-acetyl-alpha-D-muramoyl-L-alanyl-D-glutamate</name>
        <dbReference type="ChEBI" id="CHEBI:83900"/>
    </ligand>
</feature>
<dbReference type="InterPro" id="IPR000713">
    <property type="entry name" value="Mur_ligase_N"/>
</dbReference>
<dbReference type="NCBIfam" id="NF001124">
    <property type="entry name" value="PRK00139.1-2"/>
    <property type="match status" value="1"/>
</dbReference>
<feature type="short sequence motif" description="Meso-diaminopimelate recognition motif" evidence="7">
    <location>
        <begin position="449"/>
        <end position="452"/>
    </location>
</feature>
<dbReference type="InterPro" id="IPR036615">
    <property type="entry name" value="Mur_ligase_C_dom_sf"/>
</dbReference>
<comment type="subcellular location">
    <subcellularLocation>
        <location evidence="7 8">Cytoplasm</location>
    </subcellularLocation>
</comment>
<feature type="domain" description="Mur ligase C-terminal" evidence="10">
    <location>
        <begin position="367"/>
        <end position="502"/>
    </location>
</feature>
<dbReference type="GO" id="GO:0009252">
    <property type="term" value="P:peptidoglycan biosynthetic process"/>
    <property type="evidence" value="ECO:0007669"/>
    <property type="project" value="UniProtKB-UniRule"/>
</dbReference>
<evidence type="ECO:0000313" key="13">
    <source>
        <dbReference type="Proteomes" id="UP000664277"/>
    </source>
</evidence>
<feature type="binding site" evidence="7">
    <location>
        <position position="59"/>
    </location>
    <ligand>
        <name>UDP-N-acetyl-alpha-D-muramoyl-L-alanyl-D-glutamate</name>
        <dbReference type="ChEBI" id="CHEBI:83900"/>
    </ligand>
</feature>
<dbReference type="NCBIfam" id="TIGR01085">
    <property type="entry name" value="murE"/>
    <property type="match status" value="1"/>
</dbReference>
<evidence type="ECO:0000256" key="8">
    <source>
        <dbReference type="RuleBase" id="RU004135"/>
    </source>
</evidence>
<gene>
    <name evidence="7" type="primary">murE</name>
    <name evidence="12" type="ORF">J0M35_06480</name>
</gene>
<feature type="binding site" evidence="7">
    <location>
        <position position="425"/>
    </location>
    <ligand>
        <name>meso-2,6-diaminopimelate</name>
        <dbReference type="ChEBI" id="CHEBI:57791"/>
    </ligand>
</feature>
<dbReference type="SUPFAM" id="SSF53623">
    <property type="entry name" value="MurD-like peptide ligases, catalytic domain"/>
    <property type="match status" value="1"/>
</dbReference>
<dbReference type="PANTHER" id="PTHR23135:SF4">
    <property type="entry name" value="UDP-N-ACETYLMURAMOYL-L-ALANYL-D-GLUTAMATE--2,6-DIAMINOPIMELATE LIGASE MURE HOMOLOG, CHLOROPLASTIC"/>
    <property type="match status" value="1"/>
</dbReference>
<evidence type="ECO:0000259" key="9">
    <source>
        <dbReference type="Pfam" id="PF01225"/>
    </source>
</evidence>
<evidence type="ECO:0000256" key="6">
    <source>
        <dbReference type="ARBA" id="ARBA00023316"/>
    </source>
</evidence>
<dbReference type="Gene3D" id="3.40.1190.10">
    <property type="entry name" value="Mur-like, catalytic domain"/>
    <property type="match status" value="1"/>
</dbReference>